<proteinExistence type="predicted"/>
<dbReference type="Proteomes" id="UP000028058">
    <property type="component" value="Unassembled WGS sequence"/>
</dbReference>
<dbReference type="AlphaFoldDB" id="A0A3R7INJ1"/>
<name>A0A3R7INJ1_9ACTN</name>
<gene>
    <name evidence="1" type="ORF">SFRA_024800</name>
</gene>
<accession>A0A3R7INJ1</accession>
<evidence type="ECO:0000313" key="1">
    <source>
        <dbReference type="EMBL" id="RKM92609.1"/>
    </source>
</evidence>
<protein>
    <submittedName>
        <fullName evidence="1">Uncharacterized protein</fullName>
    </submittedName>
</protein>
<keyword evidence="2" id="KW-1185">Reference proteome</keyword>
<evidence type="ECO:0000313" key="2">
    <source>
        <dbReference type="Proteomes" id="UP000028058"/>
    </source>
</evidence>
<dbReference type="EMBL" id="JNAD02000013">
    <property type="protein sequence ID" value="RKM92609.1"/>
    <property type="molecule type" value="Genomic_DNA"/>
</dbReference>
<reference evidence="1 2" key="1">
    <citation type="journal article" date="2014" name="Genome Announc.">
        <title>Draft Genome Sequence of Streptomyces fradiae ATCC 19609, a Strain Highly Sensitive to Antibiotics.</title>
        <authorList>
            <person name="Bekker O.B."/>
            <person name="Klimina K.M."/>
            <person name="Vatlin A.A."/>
            <person name="Zakharevich N.V."/>
            <person name="Kasianov A.S."/>
            <person name="Danilenko V.N."/>
        </authorList>
    </citation>
    <scope>NUCLEOTIDE SEQUENCE [LARGE SCALE GENOMIC DNA]</scope>
    <source>
        <strain evidence="1 2">ATCC 19609</strain>
    </source>
</reference>
<organism evidence="1 2">
    <name type="scientific">Streptomyces xinghaiensis</name>
    <dbReference type="NCBI Taxonomy" id="1038928"/>
    <lineage>
        <taxon>Bacteria</taxon>
        <taxon>Bacillati</taxon>
        <taxon>Actinomycetota</taxon>
        <taxon>Actinomycetes</taxon>
        <taxon>Kitasatosporales</taxon>
        <taxon>Streptomycetaceae</taxon>
        <taxon>Streptomyces</taxon>
    </lineage>
</organism>
<comment type="caution">
    <text evidence="1">The sequence shown here is derived from an EMBL/GenBank/DDBJ whole genome shotgun (WGS) entry which is preliminary data.</text>
</comment>
<sequence>MASAPAQLRHAQEAIERLTRHLADLGTPAAAIQALVDNTDPGPCHNLRLGVGAICQLDLGHPQKRHLAVHAPDPGTKTQTKWATTWSEHDRKPYDRDIPFTLPDAATPAMHAHTQLVDEPRVFICQPVTDTLLYVHIRLGRNDTGLTSWLRRIGLKRGQATRTAHGDYLARGHLNGARVALIAHAHSYR</sequence>